<protein>
    <submittedName>
        <fullName evidence="2">Uncharacterized protein</fullName>
    </submittedName>
</protein>
<dbReference type="AlphaFoldDB" id="A0A2T7EFZ1"/>
<evidence type="ECO:0000313" key="3">
    <source>
        <dbReference type="Proteomes" id="UP000244336"/>
    </source>
</evidence>
<evidence type="ECO:0000256" key="1">
    <source>
        <dbReference type="SAM" id="MobiDB-lite"/>
    </source>
</evidence>
<keyword evidence="3" id="KW-1185">Reference proteome</keyword>
<reference evidence="2 3" key="1">
    <citation type="submission" date="2018-04" db="EMBL/GenBank/DDBJ databases">
        <title>WGS assembly of Panicum hallii var. hallii HAL2.</title>
        <authorList>
            <person name="Lovell J."/>
            <person name="Jenkins J."/>
            <person name="Lowry D."/>
            <person name="Mamidi S."/>
            <person name="Sreedasyam A."/>
            <person name="Weng X."/>
            <person name="Barry K."/>
            <person name="Bonette J."/>
            <person name="Campitelli B."/>
            <person name="Daum C."/>
            <person name="Gordon S."/>
            <person name="Gould B."/>
            <person name="Lipzen A."/>
            <person name="MacQueen A."/>
            <person name="Palacio-Mejia J."/>
            <person name="Plott C."/>
            <person name="Shakirov E."/>
            <person name="Shu S."/>
            <person name="Yoshinaga Y."/>
            <person name="Zane M."/>
            <person name="Rokhsar D."/>
            <person name="Grimwood J."/>
            <person name="Schmutz J."/>
            <person name="Juenger T."/>
        </authorList>
    </citation>
    <scope>NUCLEOTIDE SEQUENCE [LARGE SCALE GENOMIC DNA]</scope>
    <source>
        <strain evidence="3">cv. HAL2</strain>
    </source>
</reference>
<gene>
    <name evidence="2" type="ORF">GQ55_3G357400</name>
</gene>
<sequence length="80" mass="8172">MPESIGAVNSRVRWILLSCAGTGLEGARREGRHGEAAPRAGEAKVWGGVAGNGEGNGKEQSQPRATHTGSPSRFAAVTGC</sequence>
<feature type="region of interest" description="Disordered" evidence="1">
    <location>
        <begin position="25"/>
        <end position="80"/>
    </location>
</feature>
<proteinExistence type="predicted"/>
<organism evidence="2 3">
    <name type="scientific">Panicum hallii var. hallii</name>
    <dbReference type="NCBI Taxonomy" id="1504633"/>
    <lineage>
        <taxon>Eukaryota</taxon>
        <taxon>Viridiplantae</taxon>
        <taxon>Streptophyta</taxon>
        <taxon>Embryophyta</taxon>
        <taxon>Tracheophyta</taxon>
        <taxon>Spermatophyta</taxon>
        <taxon>Magnoliopsida</taxon>
        <taxon>Liliopsida</taxon>
        <taxon>Poales</taxon>
        <taxon>Poaceae</taxon>
        <taxon>PACMAD clade</taxon>
        <taxon>Panicoideae</taxon>
        <taxon>Panicodae</taxon>
        <taxon>Paniceae</taxon>
        <taxon>Panicinae</taxon>
        <taxon>Panicum</taxon>
        <taxon>Panicum sect. Panicum</taxon>
    </lineage>
</organism>
<dbReference type="EMBL" id="CM009751">
    <property type="protein sequence ID" value="PUZ66743.1"/>
    <property type="molecule type" value="Genomic_DNA"/>
</dbReference>
<feature type="compositionally biased region" description="Polar residues" evidence="1">
    <location>
        <begin position="60"/>
        <end position="71"/>
    </location>
</feature>
<feature type="compositionally biased region" description="Basic and acidic residues" evidence="1">
    <location>
        <begin position="26"/>
        <end position="36"/>
    </location>
</feature>
<dbReference type="Proteomes" id="UP000244336">
    <property type="component" value="Chromosome 3"/>
</dbReference>
<accession>A0A2T7EFZ1</accession>
<evidence type="ECO:0000313" key="2">
    <source>
        <dbReference type="EMBL" id="PUZ66743.1"/>
    </source>
</evidence>
<dbReference type="Gramene" id="PUZ66743">
    <property type="protein sequence ID" value="PUZ66743"/>
    <property type="gene ID" value="GQ55_3G357400"/>
</dbReference>
<name>A0A2T7EFZ1_9POAL</name>